<protein>
    <submittedName>
        <fullName evidence="1">Uncharacterized protein</fullName>
    </submittedName>
</protein>
<evidence type="ECO:0000313" key="1">
    <source>
        <dbReference type="EMBL" id="CCE66833.1"/>
    </source>
</evidence>
<reference evidence="1" key="2">
    <citation type="submission" date="2011-11" db="EMBL/GenBank/DDBJ databases">
        <authorList>
            <person name="Barker E."/>
        </authorList>
    </citation>
    <scope>NUCLEOTIDE SEQUENCE</scope>
    <source>
        <strain evidence="1">Birmingham 1</strain>
    </source>
</reference>
<organism evidence="1">
    <name type="scientific">Candidatus Mycoplasma haematominutum 'Birmingham 1'</name>
    <dbReference type="NCBI Taxonomy" id="1116213"/>
    <lineage>
        <taxon>Bacteria</taxon>
        <taxon>Bacillati</taxon>
        <taxon>Mycoplasmatota</taxon>
        <taxon>Mollicutes</taxon>
        <taxon>Mycoplasmataceae</taxon>
        <taxon>Mycoplasma</taxon>
    </lineage>
</organism>
<name>G8C3D5_9MOLU</name>
<dbReference type="EMBL" id="HE613254">
    <property type="protein sequence ID" value="CCE66833.1"/>
    <property type="molecule type" value="Genomic_DNA"/>
</dbReference>
<proteinExistence type="predicted"/>
<reference evidence="1" key="1">
    <citation type="submission" date="2011-11" db="EMBL/GenBank/DDBJ databases">
        <title>Complete genome sequence of Candidatus Mycoplasma haemominutum.</title>
        <authorList>
            <person name="Barker E.N."/>
            <person name="Darby A.C."/>
            <person name="Helps C.R."/>
            <person name="Peters I.R."/>
            <person name="Hughes M.A."/>
            <person name="Radford A.D."/>
            <person name="Novacco M."/>
            <person name="Boretti F."/>
            <person name="Hofmann-Lehmann R."/>
            <person name="Tasker S."/>
        </authorList>
    </citation>
    <scope>NUCLEOTIDE SEQUENCE</scope>
    <source>
        <strain evidence="1">Birmingham 1</strain>
    </source>
</reference>
<dbReference type="KEGG" id="mhb:MHM_03150"/>
<dbReference type="AlphaFoldDB" id="G8C3D5"/>
<sequence length="393" mass="44848">MLAIFSAGSGATSYSLASGAHIVPQLSFSGRRIVSALDTFSSSNNLILEAPSSKGLNGSPFKSSENNTLTINSNNLVELSTQESLNQTLNPLISNTFSELQRENRAIELEKESAEAIKIAREKINKEDSQLLIGVVQKYRDYNSEAKPRRRRREIDSTFPTLKETPSLSDQERQVLSKHYGQFVNLSELKHNFEGVLTGADGGNNSSEIGEIRERIRLREGIDSLRIMRWDYPTLQLFGGKYGAQRRDTLDPQRVRAWKNIECKDEHCGWTRWEDNPYRNFFESEETWKSAILAITTPQQKLVDNIDNPRKVVCSMLFFPGMETFVSYYSFLWLIRKAYISRNGAEFKKLSEESCGSNEQNLRFKEIVEAKNSLQFKIGSELLERMKLLNIKS</sequence>
<gene>
    <name evidence="1" type="ORF">MHM_03150</name>
</gene>
<dbReference type="PATRIC" id="fig|1116213.3.peg.335"/>
<dbReference type="HOGENOM" id="CLU_701478_0_0_14"/>
<dbReference type="RefSeq" id="WP_015511698.1">
    <property type="nucleotide sequence ID" value="NC_021007.1"/>
</dbReference>
<accession>G8C3D5</accession>